<name>A0A852TJ08_9BACI</name>
<evidence type="ECO:0000313" key="3">
    <source>
        <dbReference type="Proteomes" id="UP000548423"/>
    </source>
</evidence>
<reference evidence="3" key="2">
    <citation type="submission" date="2020-08" db="EMBL/GenBank/DDBJ databases">
        <title>The Agave Microbiome: Exploring the role of microbial communities in plant adaptations to desert environments.</title>
        <authorList>
            <person name="Partida-Martinez L.P."/>
        </authorList>
    </citation>
    <scope>NUCLEOTIDE SEQUENCE [LARGE SCALE GENOMIC DNA]</scope>
    <source>
        <strain evidence="3">AT2.8</strain>
    </source>
</reference>
<gene>
    <name evidence="2" type="ORF">F4694_005004</name>
</gene>
<accession>A0A852TJ08</accession>
<organism evidence="2 3">
    <name type="scientific">Neobacillus niacini</name>
    <dbReference type="NCBI Taxonomy" id="86668"/>
    <lineage>
        <taxon>Bacteria</taxon>
        <taxon>Bacillati</taxon>
        <taxon>Bacillota</taxon>
        <taxon>Bacilli</taxon>
        <taxon>Bacillales</taxon>
        <taxon>Bacillaceae</taxon>
        <taxon>Neobacillus</taxon>
    </lineage>
</organism>
<dbReference type="AlphaFoldDB" id="A0A852TJ08"/>
<keyword evidence="1" id="KW-0812">Transmembrane</keyword>
<evidence type="ECO:0000313" key="2">
    <source>
        <dbReference type="EMBL" id="NYE08161.1"/>
    </source>
</evidence>
<feature type="transmembrane region" description="Helical" evidence="1">
    <location>
        <begin position="62"/>
        <end position="79"/>
    </location>
</feature>
<keyword evidence="1" id="KW-0472">Membrane</keyword>
<proteinExistence type="predicted"/>
<comment type="caution">
    <text evidence="2">The sequence shown here is derived from an EMBL/GenBank/DDBJ whole genome shotgun (WGS) entry which is preliminary data.</text>
</comment>
<sequence length="109" mass="12314">MKSLRLIGTTVSVGSFIFCAYILLFNPYIHTSVDLDVLYSFSIMYLLPMLLKYYSSHSLKPILLMIGSIWALPISLYCLATPGVFKYLVIGPLLLAIISIIMFKNKRNS</sequence>
<feature type="transmembrane region" description="Helical" evidence="1">
    <location>
        <begin position="85"/>
        <end position="103"/>
    </location>
</feature>
<reference evidence="3" key="1">
    <citation type="submission" date="2020-07" db="EMBL/GenBank/DDBJ databases">
        <authorList>
            <person name="Partida-Martinez L."/>
            <person name="Huntemann M."/>
            <person name="Clum A."/>
            <person name="Wang J."/>
            <person name="Palaniappan K."/>
            <person name="Ritter S."/>
            <person name="Chen I.-M."/>
            <person name="Stamatis D."/>
            <person name="Reddy T."/>
            <person name="O'Malley R."/>
            <person name="Daum C."/>
            <person name="Shapiro N."/>
            <person name="Ivanova N."/>
            <person name="Kyrpides N."/>
            <person name="Woyke T."/>
        </authorList>
    </citation>
    <scope>NUCLEOTIDE SEQUENCE [LARGE SCALE GENOMIC DNA]</scope>
    <source>
        <strain evidence="3">AT2.8</strain>
    </source>
</reference>
<dbReference type="Proteomes" id="UP000548423">
    <property type="component" value="Unassembled WGS sequence"/>
</dbReference>
<evidence type="ECO:0000256" key="1">
    <source>
        <dbReference type="SAM" id="Phobius"/>
    </source>
</evidence>
<keyword evidence="1" id="KW-1133">Transmembrane helix</keyword>
<feature type="transmembrane region" description="Helical" evidence="1">
    <location>
        <begin position="7"/>
        <end position="25"/>
    </location>
</feature>
<dbReference type="EMBL" id="JACCBX010000012">
    <property type="protein sequence ID" value="NYE08161.1"/>
    <property type="molecule type" value="Genomic_DNA"/>
</dbReference>
<protein>
    <submittedName>
        <fullName evidence="2">Uncharacterized protein</fullName>
    </submittedName>
</protein>